<accession>A0A3S5AVS0</accession>
<dbReference type="GO" id="GO:0005219">
    <property type="term" value="F:ryanodine-sensitive calcium-release channel activity"/>
    <property type="evidence" value="ECO:0007669"/>
    <property type="project" value="TreeGrafter"/>
</dbReference>
<dbReference type="GO" id="GO:0030018">
    <property type="term" value="C:Z disc"/>
    <property type="evidence" value="ECO:0007669"/>
    <property type="project" value="TreeGrafter"/>
</dbReference>
<name>A0A3S5AVS0_9PLAT</name>
<dbReference type="GO" id="GO:0006941">
    <property type="term" value="P:striated muscle contraction"/>
    <property type="evidence" value="ECO:0007669"/>
    <property type="project" value="TreeGrafter"/>
</dbReference>
<organism evidence="1 2">
    <name type="scientific">Protopolystoma xenopodis</name>
    <dbReference type="NCBI Taxonomy" id="117903"/>
    <lineage>
        <taxon>Eukaryota</taxon>
        <taxon>Metazoa</taxon>
        <taxon>Spiralia</taxon>
        <taxon>Lophotrochozoa</taxon>
        <taxon>Platyhelminthes</taxon>
        <taxon>Monogenea</taxon>
        <taxon>Polyopisthocotylea</taxon>
        <taxon>Polystomatidea</taxon>
        <taxon>Polystomatidae</taxon>
        <taxon>Protopolystoma</taxon>
    </lineage>
</organism>
<dbReference type="Proteomes" id="UP000784294">
    <property type="component" value="Unassembled WGS sequence"/>
</dbReference>
<dbReference type="AlphaFoldDB" id="A0A3S5AVS0"/>
<dbReference type="GO" id="GO:0033017">
    <property type="term" value="C:sarcoplasmic reticulum membrane"/>
    <property type="evidence" value="ECO:0007669"/>
    <property type="project" value="TreeGrafter"/>
</dbReference>
<dbReference type="GO" id="GO:0005790">
    <property type="term" value="C:smooth endoplasmic reticulum"/>
    <property type="evidence" value="ECO:0007669"/>
    <property type="project" value="TreeGrafter"/>
</dbReference>
<dbReference type="GO" id="GO:0042383">
    <property type="term" value="C:sarcolemma"/>
    <property type="evidence" value="ECO:0007669"/>
    <property type="project" value="TreeGrafter"/>
</dbReference>
<evidence type="ECO:0000313" key="2">
    <source>
        <dbReference type="Proteomes" id="UP000784294"/>
    </source>
</evidence>
<protein>
    <submittedName>
        <fullName evidence="1">Uncharacterized protein</fullName>
    </submittedName>
</protein>
<keyword evidence="2" id="KW-1185">Reference proteome</keyword>
<dbReference type="GO" id="GO:0014808">
    <property type="term" value="P:release of sequestered calcium ion into cytosol by sarcoplasmic reticulum"/>
    <property type="evidence" value="ECO:0007669"/>
    <property type="project" value="TreeGrafter"/>
</dbReference>
<sequence length="125" mass="14181">MAALMVEPSTRLYAAAFFRPTSREAIQFEFGRRSRYSLPMTAGMLRPPRQANAAMPLRLELQSLKYSHWARVPLHHARIQSMKLSNQRGWSVLLDDCASHVAIQLPDVGHCLSIIEIAELPELLK</sequence>
<dbReference type="InterPro" id="IPR015925">
    <property type="entry name" value="Ryanodine_IP3_receptor"/>
</dbReference>
<evidence type="ECO:0000313" key="1">
    <source>
        <dbReference type="EMBL" id="VEL33337.1"/>
    </source>
</evidence>
<gene>
    <name evidence="1" type="ORF">PXEA_LOCUS26777</name>
</gene>
<dbReference type="EMBL" id="CAAALY010245610">
    <property type="protein sequence ID" value="VEL33337.1"/>
    <property type="molecule type" value="Genomic_DNA"/>
</dbReference>
<comment type="caution">
    <text evidence="1">The sequence shown here is derived from an EMBL/GenBank/DDBJ whole genome shotgun (WGS) entry which is preliminary data.</text>
</comment>
<dbReference type="PANTHER" id="PTHR46399">
    <property type="entry name" value="B30.2/SPRY DOMAIN-CONTAINING PROTEIN"/>
    <property type="match status" value="1"/>
</dbReference>
<dbReference type="GO" id="GO:0034704">
    <property type="term" value="C:calcium channel complex"/>
    <property type="evidence" value="ECO:0007669"/>
    <property type="project" value="TreeGrafter"/>
</dbReference>
<proteinExistence type="predicted"/>
<reference evidence="1" key="1">
    <citation type="submission" date="2018-11" db="EMBL/GenBank/DDBJ databases">
        <authorList>
            <consortium name="Pathogen Informatics"/>
        </authorList>
    </citation>
    <scope>NUCLEOTIDE SEQUENCE</scope>
</reference>
<dbReference type="PANTHER" id="PTHR46399:SF8">
    <property type="entry name" value="B30.2_SPRY DOMAIN-CONTAINING PROTEIN"/>
    <property type="match status" value="1"/>
</dbReference>